<dbReference type="RefSeq" id="WP_074462517.1">
    <property type="nucleotide sequence ID" value="NZ_FMUR01000011.1"/>
</dbReference>
<dbReference type="Gene3D" id="3.40.50.300">
    <property type="entry name" value="P-loop containing nucleotide triphosphate hydrolases"/>
    <property type="match status" value="1"/>
</dbReference>
<keyword evidence="2" id="KW-0067">ATP-binding</keyword>
<dbReference type="GO" id="GO:0030983">
    <property type="term" value="F:mismatched DNA binding"/>
    <property type="evidence" value="ECO:0007669"/>
    <property type="project" value="InterPro"/>
</dbReference>
<feature type="transmembrane region" description="Helical" evidence="4">
    <location>
        <begin position="6"/>
        <end position="25"/>
    </location>
</feature>
<dbReference type="InterPro" id="IPR027417">
    <property type="entry name" value="P-loop_NTPase"/>
</dbReference>
<keyword evidence="7" id="KW-1185">Reference proteome</keyword>
<evidence type="ECO:0000256" key="3">
    <source>
        <dbReference type="ARBA" id="ARBA00023125"/>
    </source>
</evidence>
<feature type="domain" description="DNA mismatch repair proteins mutS family" evidence="5">
    <location>
        <begin position="362"/>
        <end position="548"/>
    </location>
</feature>
<dbReference type="Proteomes" id="UP000183047">
    <property type="component" value="Unassembled WGS sequence"/>
</dbReference>
<dbReference type="GO" id="GO:0005829">
    <property type="term" value="C:cytosol"/>
    <property type="evidence" value="ECO:0007669"/>
    <property type="project" value="TreeGrafter"/>
</dbReference>
<dbReference type="Pfam" id="PF00488">
    <property type="entry name" value="MutS_V"/>
    <property type="match status" value="1"/>
</dbReference>
<keyword evidence="4" id="KW-0812">Transmembrane</keyword>
<keyword evidence="1" id="KW-0547">Nucleotide-binding</keyword>
<gene>
    <name evidence="6" type="ORF">SAMN02910451_01934</name>
</gene>
<organism evidence="6 7">
    <name type="scientific">Butyrivibrio hungatei</name>
    <dbReference type="NCBI Taxonomy" id="185008"/>
    <lineage>
        <taxon>Bacteria</taxon>
        <taxon>Bacillati</taxon>
        <taxon>Bacillota</taxon>
        <taxon>Clostridia</taxon>
        <taxon>Lachnospirales</taxon>
        <taxon>Lachnospiraceae</taxon>
        <taxon>Butyrivibrio</taxon>
    </lineage>
</organism>
<dbReference type="AlphaFoldDB" id="A0A1G5EH72"/>
<dbReference type="SUPFAM" id="SSF52540">
    <property type="entry name" value="P-loop containing nucleoside triphosphate hydrolases"/>
    <property type="match status" value="1"/>
</dbReference>
<accession>A0A1G5EH72</accession>
<evidence type="ECO:0000313" key="7">
    <source>
        <dbReference type="Proteomes" id="UP000183047"/>
    </source>
</evidence>
<reference evidence="7" key="1">
    <citation type="submission" date="2016-10" db="EMBL/GenBank/DDBJ databases">
        <authorList>
            <person name="Varghese N."/>
            <person name="Submissions S."/>
        </authorList>
    </citation>
    <scope>NUCLEOTIDE SEQUENCE [LARGE SCALE GENOMIC DNA]</scope>
    <source>
        <strain evidence="7">XBD2006</strain>
    </source>
</reference>
<dbReference type="PANTHER" id="PTHR11361">
    <property type="entry name" value="DNA MISMATCH REPAIR PROTEIN MUTS FAMILY MEMBER"/>
    <property type="match status" value="1"/>
</dbReference>
<dbReference type="GO" id="GO:0140664">
    <property type="term" value="F:ATP-dependent DNA damage sensor activity"/>
    <property type="evidence" value="ECO:0007669"/>
    <property type="project" value="InterPro"/>
</dbReference>
<evidence type="ECO:0000256" key="2">
    <source>
        <dbReference type="ARBA" id="ARBA00022840"/>
    </source>
</evidence>
<protein>
    <submittedName>
        <fullName evidence="6">MutS domain V</fullName>
    </submittedName>
</protein>
<evidence type="ECO:0000256" key="1">
    <source>
        <dbReference type="ARBA" id="ARBA00022741"/>
    </source>
</evidence>
<proteinExistence type="predicted"/>
<dbReference type="SMART" id="SM00534">
    <property type="entry name" value="MUTSac"/>
    <property type="match status" value="1"/>
</dbReference>
<dbReference type="OrthoDB" id="9802448at2"/>
<dbReference type="InterPro" id="IPR000432">
    <property type="entry name" value="DNA_mismatch_repair_MutS_C"/>
</dbReference>
<name>A0A1G5EH72_9FIRM</name>
<keyword evidence="3" id="KW-0238">DNA-binding</keyword>
<dbReference type="GO" id="GO:0005524">
    <property type="term" value="F:ATP binding"/>
    <property type="evidence" value="ECO:0007669"/>
    <property type="project" value="UniProtKB-KW"/>
</dbReference>
<evidence type="ECO:0000259" key="5">
    <source>
        <dbReference type="SMART" id="SM00534"/>
    </source>
</evidence>
<sequence>MDNSGLLYMLGVLAAFVVVAYVLGLRDSANAKKNLILKLKKNWGDSPKRKYKEDDFDHISGYYDNHREGFQIDDTTWNDLNMDGVFTRMNYCLSASGEEYLYYMLRTPKQTDDFENEEKKIKFFSENDDARLKYQLIFGKIGRGNRYSIYDYLKVLNGVGNFSNTKHYLMLVLLVAAIALSFVSFGIGIFALLMVVVANVIMYFSIKGKIDPYLSTYSYILKALASTKLFKSTDYPELSDDLKLLEESYDKLKGFSNGAGILMKPSGSGSPEDIIMDYVRMITHIDLIKFNLMYRELMDKKDDLDAIITVIGRIEAYISIACYRESVKGQYCIPVFEKGGMSFDNVIHPLIENAVSNSIETKKGVLLTGSNASGKSTFLKTIAINVLLAQSIHTALSTNYKAPLLRVYSSMALKDDIYGGDSYYIVEIKSMKRIIDAANEDGNPVLCFVDEVLRGTNTVERIAASTEILKFLTDSGVNCFAATHDIELTQLLKDRYDLYHFEGNVSDNDVHFDYVLKKGPATNRNAIKLLGVLGYDRSLVDNAQNLAEKFLNTGVWE</sequence>
<dbReference type="PANTHER" id="PTHR11361:SF152">
    <property type="entry name" value="DNA MISMATCH REPAIR PROTEIN"/>
    <property type="match status" value="1"/>
</dbReference>
<dbReference type="GO" id="GO:0006298">
    <property type="term" value="P:mismatch repair"/>
    <property type="evidence" value="ECO:0007669"/>
    <property type="project" value="InterPro"/>
</dbReference>
<dbReference type="InterPro" id="IPR045076">
    <property type="entry name" value="MutS"/>
</dbReference>
<evidence type="ECO:0000313" key="6">
    <source>
        <dbReference type="EMBL" id="SCY26353.1"/>
    </source>
</evidence>
<feature type="transmembrane region" description="Helical" evidence="4">
    <location>
        <begin position="171"/>
        <end position="204"/>
    </location>
</feature>
<keyword evidence="4" id="KW-0472">Membrane</keyword>
<dbReference type="EMBL" id="FMUR01000011">
    <property type="protein sequence ID" value="SCY26353.1"/>
    <property type="molecule type" value="Genomic_DNA"/>
</dbReference>
<keyword evidence="4" id="KW-1133">Transmembrane helix</keyword>
<evidence type="ECO:0000256" key="4">
    <source>
        <dbReference type="SAM" id="Phobius"/>
    </source>
</evidence>